<feature type="transmembrane region" description="Helical" evidence="1">
    <location>
        <begin position="46"/>
        <end position="66"/>
    </location>
</feature>
<evidence type="ECO:0000313" key="2">
    <source>
        <dbReference type="EMBL" id="OGE25350.1"/>
    </source>
</evidence>
<keyword evidence="1" id="KW-0812">Transmembrane</keyword>
<keyword evidence="1" id="KW-0472">Membrane</keyword>
<sequence length="101" mass="10741">MSERLGGDQQMLAGEAISRGVELTKDFITTPLSYARQLAEETNWPIIALTVGGFALLSALFGWAVSEITRNPLVGVVAGYGLLATAGKLELGLRHKLSPKS</sequence>
<feature type="transmembrane region" description="Helical" evidence="1">
    <location>
        <begin position="72"/>
        <end position="91"/>
    </location>
</feature>
<organism evidence="2 3">
    <name type="scientific">Candidatus Daviesbacteria bacterium RIFCSPHIGHO2_02_FULL_39_12</name>
    <dbReference type="NCBI Taxonomy" id="1797770"/>
    <lineage>
        <taxon>Bacteria</taxon>
        <taxon>Candidatus Daviesiibacteriota</taxon>
    </lineage>
</organism>
<dbReference type="AlphaFoldDB" id="A0A1F5JA01"/>
<reference evidence="2 3" key="1">
    <citation type="journal article" date="2016" name="Nat. Commun.">
        <title>Thousands of microbial genomes shed light on interconnected biogeochemical processes in an aquifer system.</title>
        <authorList>
            <person name="Anantharaman K."/>
            <person name="Brown C.T."/>
            <person name="Hug L.A."/>
            <person name="Sharon I."/>
            <person name="Castelle C.J."/>
            <person name="Probst A.J."/>
            <person name="Thomas B.C."/>
            <person name="Singh A."/>
            <person name="Wilkins M.J."/>
            <person name="Karaoz U."/>
            <person name="Brodie E.L."/>
            <person name="Williams K.H."/>
            <person name="Hubbard S.S."/>
            <person name="Banfield J.F."/>
        </authorList>
    </citation>
    <scope>NUCLEOTIDE SEQUENCE [LARGE SCALE GENOMIC DNA]</scope>
</reference>
<accession>A0A1F5JA01</accession>
<proteinExistence type="predicted"/>
<name>A0A1F5JA01_9BACT</name>
<dbReference type="EMBL" id="MFCX01000027">
    <property type="protein sequence ID" value="OGE25350.1"/>
    <property type="molecule type" value="Genomic_DNA"/>
</dbReference>
<protein>
    <submittedName>
        <fullName evidence="2">Uncharacterized protein</fullName>
    </submittedName>
</protein>
<evidence type="ECO:0000256" key="1">
    <source>
        <dbReference type="SAM" id="Phobius"/>
    </source>
</evidence>
<keyword evidence="1" id="KW-1133">Transmembrane helix</keyword>
<gene>
    <name evidence="2" type="ORF">A3C26_00755</name>
</gene>
<dbReference type="Proteomes" id="UP000177042">
    <property type="component" value="Unassembled WGS sequence"/>
</dbReference>
<comment type="caution">
    <text evidence="2">The sequence shown here is derived from an EMBL/GenBank/DDBJ whole genome shotgun (WGS) entry which is preliminary data.</text>
</comment>
<evidence type="ECO:0000313" key="3">
    <source>
        <dbReference type="Proteomes" id="UP000177042"/>
    </source>
</evidence>